<evidence type="ECO:0000313" key="3">
    <source>
        <dbReference type="WBParaSite" id="GPUH_0001001901-mRNA-1"/>
    </source>
</evidence>
<dbReference type="AlphaFoldDB" id="A0A183DMR7"/>
<dbReference type="EMBL" id="UYRT01035721">
    <property type="protein sequence ID" value="VDK80764.1"/>
    <property type="molecule type" value="Genomic_DNA"/>
</dbReference>
<sequence>MVADAVADEGRVNRTASRKIIPARERIHADELQVVWHFDVCLCCLLVC</sequence>
<protein>
    <submittedName>
        <fullName evidence="1 3">Uncharacterized protein</fullName>
    </submittedName>
</protein>
<dbReference type="Proteomes" id="UP000271098">
    <property type="component" value="Unassembled WGS sequence"/>
</dbReference>
<evidence type="ECO:0000313" key="1">
    <source>
        <dbReference type="EMBL" id="VDK80764.1"/>
    </source>
</evidence>
<dbReference type="WBParaSite" id="GPUH_0001001901-mRNA-1">
    <property type="protein sequence ID" value="GPUH_0001001901-mRNA-1"/>
    <property type="gene ID" value="GPUH_0001001901"/>
</dbReference>
<organism evidence="3">
    <name type="scientific">Gongylonema pulchrum</name>
    <dbReference type="NCBI Taxonomy" id="637853"/>
    <lineage>
        <taxon>Eukaryota</taxon>
        <taxon>Metazoa</taxon>
        <taxon>Ecdysozoa</taxon>
        <taxon>Nematoda</taxon>
        <taxon>Chromadorea</taxon>
        <taxon>Rhabditida</taxon>
        <taxon>Spirurina</taxon>
        <taxon>Spiruromorpha</taxon>
        <taxon>Spiruroidea</taxon>
        <taxon>Gongylonematidae</taxon>
        <taxon>Gongylonema</taxon>
    </lineage>
</organism>
<evidence type="ECO:0000313" key="2">
    <source>
        <dbReference type="Proteomes" id="UP000271098"/>
    </source>
</evidence>
<accession>A0A183DMR7</accession>
<keyword evidence="2" id="KW-1185">Reference proteome</keyword>
<gene>
    <name evidence="1" type="ORF">GPUH_LOCUS10014</name>
</gene>
<reference evidence="1 2" key="2">
    <citation type="submission" date="2018-11" db="EMBL/GenBank/DDBJ databases">
        <authorList>
            <consortium name="Pathogen Informatics"/>
        </authorList>
    </citation>
    <scope>NUCLEOTIDE SEQUENCE [LARGE SCALE GENOMIC DNA]</scope>
</reference>
<reference evidence="3" key="1">
    <citation type="submission" date="2016-06" db="UniProtKB">
        <authorList>
            <consortium name="WormBaseParasite"/>
        </authorList>
    </citation>
    <scope>IDENTIFICATION</scope>
</reference>
<proteinExistence type="predicted"/>
<name>A0A183DMR7_9BILA</name>